<dbReference type="Gene3D" id="3.90.100.10">
    <property type="entry name" value="Orn/Lys/Arg decarboxylase, C-terminal domain"/>
    <property type="match status" value="1"/>
</dbReference>
<dbReference type="InterPro" id="IPR000310">
    <property type="entry name" value="Orn/Lys/Arg_deCO2ase_major_dom"/>
</dbReference>
<organism evidence="9 10">
    <name type="scientific">Helianthus annuus</name>
    <name type="common">Common sunflower</name>
    <dbReference type="NCBI Taxonomy" id="4232"/>
    <lineage>
        <taxon>Eukaryota</taxon>
        <taxon>Viridiplantae</taxon>
        <taxon>Streptophyta</taxon>
        <taxon>Embryophyta</taxon>
        <taxon>Tracheophyta</taxon>
        <taxon>Spermatophyta</taxon>
        <taxon>Magnoliopsida</taxon>
        <taxon>eudicotyledons</taxon>
        <taxon>Gunneridae</taxon>
        <taxon>Pentapetalae</taxon>
        <taxon>asterids</taxon>
        <taxon>campanulids</taxon>
        <taxon>Asterales</taxon>
        <taxon>Asteraceae</taxon>
        <taxon>Asteroideae</taxon>
        <taxon>Heliantheae alliance</taxon>
        <taxon>Heliantheae</taxon>
        <taxon>Helianthus</taxon>
    </lineage>
</organism>
<proteinExistence type="inferred from homology"/>
<feature type="domain" description="Orn/Lys/Arg decarboxylase C-terminal" evidence="7">
    <location>
        <begin position="458"/>
        <end position="521"/>
    </location>
</feature>
<reference evidence="8" key="3">
    <citation type="submission" date="2020-06" db="EMBL/GenBank/DDBJ databases">
        <title>Helianthus annuus Genome sequencing and assembly Release 2.</title>
        <authorList>
            <person name="Gouzy J."/>
            <person name="Langlade N."/>
            <person name="Munos S."/>
        </authorList>
    </citation>
    <scope>NUCLEOTIDE SEQUENCE</scope>
    <source>
        <tissue evidence="8">Leaves</tissue>
    </source>
</reference>
<dbReference type="InterPro" id="IPR015424">
    <property type="entry name" value="PyrdxlP-dep_Trfase"/>
</dbReference>
<dbReference type="InterPro" id="IPR008286">
    <property type="entry name" value="Prn/Lys/Arg_de-COase_C"/>
</dbReference>
<dbReference type="SUPFAM" id="SSF53383">
    <property type="entry name" value="PLP-dependent transferases"/>
    <property type="match status" value="1"/>
</dbReference>
<keyword evidence="10" id="KW-1185">Reference proteome</keyword>
<dbReference type="EC" id="4.1.1.19" evidence="8"/>
<keyword evidence="5 8" id="KW-0456">Lyase</keyword>
<dbReference type="SUPFAM" id="SSF55904">
    <property type="entry name" value="Ornithine decarboxylase C-terminal domain"/>
    <property type="match status" value="1"/>
</dbReference>
<dbReference type="InParanoid" id="A0A251V528"/>
<dbReference type="AlphaFoldDB" id="A0A251V528"/>
<evidence type="ECO:0000256" key="2">
    <source>
        <dbReference type="ARBA" id="ARBA00010671"/>
    </source>
</evidence>
<dbReference type="Gramene" id="mRNA:HanXRQr2_Chr03g0098101">
    <property type="protein sequence ID" value="mRNA:HanXRQr2_Chr03g0098101"/>
    <property type="gene ID" value="HanXRQr2_Chr03g0098101"/>
</dbReference>
<dbReference type="CDD" id="cd00615">
    <property type="entry name" value="Orn_deC_like"/>
    <property type="match status" value="1"/>
</dbReference>
<evidence type="ECO:0000256" key="5">
    <source>
        <dbReference type="ARBA" id="ARBA00023239"/>
    </source>
</evidence>
<dbReference type="EMBL" id="MNCJ02000318">
    <property type="protein sequence ID" value="KAF5813417.1"/>
    <property type="molecule type" value="Genomic_DNA"/>
</dbReference>
<evidence type="ECO:0000256" key="4">
    <source>
        <dbReference type="ARBA" id="ARBA00022898"/>
    </source>
</evidence>
<dbReference type="GO" id="GO:0008792">
    <property type="term" value="F:arginine decarboxylase activity"/>
    <property type="evidence" value="ECO:0007669"/>
    <property type="project" value="UniProtKB-EC"/>
</dbReference>
<feature type="domain" description="Orn/Lys/Arg decarboxylases family 1 pyridoxal-P attachment site" evidence="6">
    <location>
        <begin position="66"/>
        <end position="374"/>
    </location>
</feature>
<gene>
    <name evidence="9" type="primary">SPEA</name>
    <name evidence="9" type="ORF">HannXRQ_Chr03g0067391</name>
    <name evidence="8" type="ORF">HanXRQr2_Chr03g0098101</name>
</gene>
<dbReference type="Pfam" id="PF03711">
    <property type="entry name" value="OKR_DC_1_C"/>
    <property type="match status" value="1"/>
</dbReference>
<comment type="cofactor">
    <cofactor evidence="1">
        <name>pyridoxal 5'-phosphate</name>
        <dbReference type="ChEBI" id="CHEBI:597326"/>
    </cofactor>
</comment>
<dbReference type="EMBL" id="CM007892">
    <property type="protein sequence ID" value="OTG30700.1"/>
    <property type="molecule type" value="Genomic_DNA"/>
</dbReference>
<evidence type="ECO:0000256" key="1">
    <source>
        <dbReference type="ARBA" id="ARBA00001933"/>
    </source>
</evidence>
<keyword evidence="3" id="KW-0210">Decarboxylase</keyword>
<dbReference type="Pfam" id="PF01276">
    <property type="entry name" value="OKR_DC_1"/>
    <property type="match status" value="1"/>
</dbReference>
<evidence type="ECO:0000256" key="3">
    <source>
        <dbReference type="ARBA" id="ARBA00022793"/>
    </source>
</evidence>
<evidence type="ECO:0000313" key="10">
    <source>
        <dbReference type="Proteomes" id="UP000215914"/>
    </source>
</evidence>
<evidence type="ECO:0000313" key="9">
    <source>
        <dbReference type="EMBL" id="OTG30700.1"/>
    </source>
</evidence>
<dbReference type="InterPro" id="IPR036633">
    <property type="entry name" value="Prn/Lys/Arg_de-COase_C_sf"/>
</dbReference>
<dbReference type="Gene3D" id="3.40.640.10">
    <property type="entry name" value="Type I PLP-dependent aspartate aminotransferase-like (Major domain)"/>
    <property type="match status" value="1"/>
</dbReference>
<dbReference type="PANTHER" id="PTHR43277">
    <property type="entry name" value="ARGININE DECARBOXYLASE"/>
    <property type="match status" value="1"/>
</dbReference>
<name>A0A251V528_HELAN</name>
<keyword evidence="4" id="KW-0663">Pyridoxal phosphate</keyword>
<reference evidence="9" key="2">
    <citation type="submission" date="2017-02" db="EMBL/GenBank/DDBJ databases">
        <title>Sunflower complete genome.</title>
        <authorList>
            <person name="Langlade N."/>
            <person name="Munos S."/>
        </authorList>
    </citation>
    <scope>NUCLEOTIDE SEQUENCE [LARGE SCALE GENOMIC DNA]</scope>
    <source>
        <tissue evidence="9">Leaves</tissue>
    </source>
</reference>
<dbReference type="InterPro" id="IPR052357">
    <property type="entry name" value="Orn_Lys_Arg_decarboxylase-I"/>
</dbReference>
<protein>
    <submittedName>
        <fullName evidence="8 9">Arginine decarboxylase</fullName>
        <ecNumber evidence="8">4.1.1.19</ecNumber>
    </submittedName>
</protein>
<evidence type="ECO:0000259" key="6">
    <source>
        <dbReference type="Pfam" id="PF01276"/>
    </source>
</evidence>
<evidence type="ECO:0000259" key="7">
    <source>
        <dbReference type="Pfam" id="PF03711"/>
    </source>
</evidence>
<dbReference type="OMA" id="FIDEAWF"/>
<accession>A0A251V528</accession>
<dbReference type="InterPro" id="IPR015421">
    <property type="entry name" value="PyrdxlP-dep_Trfase_major"/>
</dbReference>
<sequence>MKFFFPSTIAFACPNLRVRCNGQPRASCSQERNHGIRWNKDVKAELEDKKRHADDNMFIPDSKESPPLVSRLKAVAARNDAYFQFPSHNQGRAAPSSLSSVIGVQPFIYDFTTFPAVDNLFAPKGPILDAQKEAAKLFGAKETWFLVGGTTCGIQASILATCSPGDTLIIQRHAHKSAFSGLVLSGAIPKYINTEFDFDWDIPYGITPSQVEKAMKELDSEGRKASAVLIASPTYNGICSNLEDISDLCHSRNIPLIVDEAHGAHLRFHRSSSHLSALHQGADISIQSTHKVLGSLTQSSMLHLSGKIVGRERICQCLQTLQTTSPSYLLLASLDAARAQISEHPQSIFNKPFELAREAKALVERIPGITIFNSSTLEADPLRLTVGVWKLGLSGFEANEIITKDYGLISEVTGTRSILFVVNLGTSKDDIVRLVSGLKHLSETHISIQVGDIHPLTETNPSMRLSPRDAFFASKKKVRFEESIGEVCGELICPFPPGIPLLVPGEVITEEVLSYLLKLKNKGGFVIGVADSTLSSIVACGNPIVDFGGEL</sequence>
<dbReference type="PANTHER" id="PTHR43277:SF4">
    <property type="entry name" value="ARGININE DECARBOXYLASE"/>
    <property type="match status" value="1"/>
</dbReference>
<reference evidence="8 10" key="1">
    <citation type="journal article" date="2017" name="Nature">
        <title>The sunflower genome provides insights into oil metabolism, flowering and Asterid evolution.</title>
        <authorList>
            <person name="Badouin H."/>
            <person name="Gouzy J."/>
            <person name="Grassa C.J."/>
            <person name="Murat F."/>
            <person name="Staton S.E."/>
            <person name="Cottret L."/>
            <person name="Lelandais-Briere C."/>
            <person name="Owens G.L."/>
            <person name="Carrere S."/>
            <person name="Mayjonade B."/>
            <person name="Legrand L."/>
            <person name="Gill N."/>
            <person name="Kane N.C."/>
            <person name="Bowers J.E."/>
            <person name="Hubner S."/>
            <person name="Bellec A."/>
            <person name="Berard A."/>
            <person name="Berges H."/>
            <person name="Blanchet N."/>
            <person name="Boniface M.C."/>
            <person name="Brunel D."/>
            <person name="Catrice O."/>
            <person name="Chaidir N."/>
            <person name="Claudel C."/>
            <person name="Donnadieu C."/>
            <person name="Faraut T."/>
            <person name="Fievet G."/>
            <person name="Helmstetter N."/>
            <person name="King M."/>
            <person name="Knapp S.J."/>
            <person name="Lai Z."/>
            <person name="Le Paslier M.C."/>
            <person name="Lippi Y."/>
            <person name="Lorenzon L."/>
            <person name="Mandel J.R."/>
            <person name="Marage G."/>
            <person name="Marchand G."/>
            <person name="Marquand E."/>
            <person name="Bret-Mestries E."/>
            <person name="Morien E."/>
            <person name="Nambeesan S."/>
            <person name="Nguyen T."/>
            <person name="Pegot-Espagnet P."/>
            <person name="Pouilly N."/>
            <person name="Raftis F."/>
            <person name="Sallet E."/>
            <person name="Schiex T."/>
            <person name="Thomas J."/>
            <person name="Vandecasteele C."/>
            <person name="Vares D."/>
            <person name="Vear F."/>
            <person name="Vautrin S."/>
            <person name="Crespi M."/>
            <person name="Mangin B."/>
            <person name="Burke J.M."/>
            <person name="Salse J."/>
            <person name="Munos S."/>
            <person name="Vincourt P."/>
            <person name="Rieseberg L.H."/>
            <person name="Langlade N.B."/>
        </authorList>
    </citation>
    <scope>NUCLEOTIDE SEQUENCE [LARGE SCALE GENOMIC DNA]</scope>
    <source>
        <strain evidence="10">cv. SF193</strain>
        <tissue evidence="8">Leaves</tissue>
    </source>
</reference>
<comment type="similarity">
    <text evidence="2">Belongs to the Orn/Lys/Arg decarboxylase class-I family.</text>
</comment>
<evidence type="ECO:0000313" key="8">
    <source>
        <dbReference type="EMBL" id="KAF5813417.1"/>
    </source>
</evidence>
<dbReference type="Proteomes" id="UP000215914">
    <property type="component" value="Chromosome 3"/>
</dbReference>